<dbReference type="EMBL" id="SMKW01000002">
    <property type="protein sequence ID" value="TDD55914.1"/>
    <property type="molecule type" value="Genomic_DNA"/>
</dbReference>
<feature type="region of interest" description="Disordered" evidence="1">
    <location>
        <begin position="49"/>
        <end position="69"/>
    </location>
</feature>
<dbReference type="AlphaFoldDB" id="A0A4R4ZEG4"/>
<protein>
    <submittedName>
        <fullName evidence="2">DUF1876 domain-containing protein</fullName>
    </submittedName>
</protein>
<dbReference type="InterPro" id="IPR015057">
    <property type="entry name" value="Rv2632c-like"/>
</dbReference>
<evidence type="ECO:0000256" key="1">
    <source>
        <dbReference type="SAM" id="MobiDB-lite"/>
    </source>
</evidence>
<organism evidence="2 3">
    <name type="scientific">Saccharopolyspora elongata</name>
    <dbReference type="NCBI Taxonomy" id="2530387"/>
    <lineage>
        <taxon>Bacteria</taxon>
        <taxon>Bacillati</taxon>
        <taxon>Actinomycetota</taxon>
        <taxon>Actinomycetes</taxon>
        <taxon>Pseudonocardiales</taxon>
        <taxon>Pseudonocardiaceae</taxon>
        <taxon>Saccharopolyspora</taxon>
    </lineage>
</organism>
<evidence type="ECO:0000313" key="2">
    <source>
        <dbReference type="EMBL" id="TDD55914.1"/>
    </source>
</evidence>
<sequence length="109" mass="12143">MGSGIPREGSAMLRCWRRTAMAATKHWTVDVYLDEDIDHTHAEARLRVPAAGELHGKGAARRNPQDRSVPEIGDELAAARALFDLARRLLRTAEDEVERMTGHPAHLHT</sequence>
<gene>
    <name evidence="2" type="ORF">E1288_01730</name>
</gene>
<accession>A0A4R4ZEG4</accession>
<dbReference type="InterPro" id="IPR038070">
    <property type="entry name" value="Rv2632c-like_sf"/>
</dbReference>
<dbReference type="Gene3D" id="3.30.160.240">
    <property type="entry name" value="Rv1738"/>
    <property type="match status" value="1"/>
</dbReference>
<reference evidence="2 3" key="1">
    <citation type="submission" date="2019-03" db="EMBL/GenBank/DDBJ databases">
        <title>Draft genome sequences of novel Actinobacteria.</title>
        <authorList>
            <person name="Sahin N."/>
            <person name="Ay H."/>
            <person name="Saygin H."/>
        </authorList>
    </citation>
    <scope>NUCLEOTIDE SEQUENCE [LARGE SCALE GENOMIC DNA]</scope>
    <source>
        <strain evidence="2 3">7K502</strain>
    </source>
</reference>
<dbReference type="OrthoDB" id="4828144at2"/>
<dbReference type="SUPFAM" id="SSF143212">
    <property type="entry name" value="Rv2632c-like"/>
    <property type="match status" value="1"/>
</dbReference>
<evidence type="ECO:0000313" key="3">
    <source>
        <dbReference type="Proteomes" id="UP000294947"/>
    </source>
</evidence>
<proteinExistence type="predicted"/>
<name>A0A4R4ZEG4_9PSEU</name>
<dbReference type="Pfam" id="PF08962">
    <property type="entry name" value="Rv2632c-like"/>
    <property type="match status" value="1"/>
</dbReference>
<comment type="caution">
    <text evidence="2">The sequence shown here is derived from an EMBL/GenBank/DDBJ whole genome shotgun (WGS) entry which is preliminary data.</text>
</comment>
<dbReference type="Proteomes" id="UP000294947">
    <property type="component" value="Unassembled WGS sequence"/>
</dbReference>
<keyword evidence="3" id="KW-1185">Reference proteome</keyword>